<reference evidence="1 2" key="1">
    <citation type="submission" date="2020-12" db="EMBL/GenBank/DDBJ databases">
        <authorList>
            <person name="Mahalingham V.A."/>
            <person name="Abad L.A."/>
            <person name="Dennis E.A."/>
            <person name="Alston T.C."/>
            <person name="Buckley J.R."/>
            <person name="Cao N.T."/>
            <person name="Cole K.B."/>
            <person name="Davis H.C."/>
            <person name="Fisher D.E."/>
            <person name="Jennings A.R."/>
            <person name="Litwin A.R."/>
            <person name="McCartney J.B."/>
            <person name="Mitchell K.E."/>
            <person name="Nasser J.B."/>
            <person name="Paudel P."/>
            <person name="Richoux S.A."/>
            <person name="Sisung K.L."/>
            <person name="Smith M.L."/>
            <person name="Sonnier C.R."/>
            <person name="Underwood K.G."/>
            <person name="Hunter C.W."/>
            <person name="Gottschalck B.A."/>
            <person name="Wiggina Z.F."/>
            <person name="Spears T.J."/>
            <person name="Hancock A.M."/>
            <person name="Gissendanner C.R."/>
            <person name="Findley A.M."/>
            <person name="Garlena R.A."/>
            <person name="Russell D.A."/>
            <person name="Jacobs-Sera D."/>
            <person name="Hatfull G.F."/>
        </authorList>
    </citation>
    <scope>NUCLEOTIDE SEQUENCE [LARGE SCALE GENOMIC DNA]</scope>
</reference>
<name>A0A7T1KSD2_9CAUD</name>
<dbReference type="GO" id="GO:0008233">
    <property type="term" value="F:peptidase activity"/>
    <property type="evidence" value="ECO:0007669"/>
    <property type="project" value="UniProtKB-KW"/>
</dbReference>
<proteinExistence type="predicted"/>
<dbReference type="KEGG" id="vg:63027152"/>
<dbReference type="EMBL" id="MW314850">
    <property type="protein sequence ID" value="QPO17118.1"/>
    <property type="molecule type" value="Genomic_DNA"/>
</dbReference>
<organism evidence="1 2">
    <name type="scientific">Gordonia phage Lilbeanie</name>
    <dbReference type="NCBI Taxonomy" id="2794947"/>
    <lineage>
        <taxon>Viruses</taxon>
        <taxon>Duplodnaviria</taxon>
        <taxon>Heunggongvirae</taxon>
        <taxon>Uroviricota</taxon>
        <taxon>Caudoviricetes</taxon>
        <taxon>Stackebrandtviridae</taxon>
        <taxon>Lilbeanievirus</taxon>
        <taxon>Lilbeanievirus lilbeanie</taxon>
    </lineage>
</organism>
<evidence type="ECO:0000313" key="1">
    <source>
        <dbReference type="EMBL" id="QPO17118.1"/>
    </source>
</evidence>
<dbReference type="InterPro" id="IPR038765">
    <property type="entry name" value="Papain-like_cys_pep_sf"/>
</dbReference>
<dbReference type="Gene3D" id="3.90.70.10">
    <property type="entry name" value="Cysteine proteinases"/>
    <property type="match status" value="2"/>
</dbReference>
<keyword evidence="2" id="KW-1185">Reference proteome</keyword>
<keyword evidence="1" id="KW-0645">Protease</keyword>
<evidence type="ECO:0000313" key="2">
    <source>
        <dbReference type="Proteomes" id="UP000594820"/>
    </source>
</evidence>
<dbReference type="SUPFAM" id="SSF54001">
    <property type="entry name" value="Cysteine proteinases"/>
    <property type="match status" value="1"/>
</dbReference>
<dbReference type="GO" id="GO:0006508">
    <property type="term" value="P:proteolysis"/>
    <property type="evidence" value="ECO:0007669"/>
    <property type="project" value="UniProtKB-KW"/>
</dbReference>
<dbReference type="GeneID" id="63027152"/>
<dbReference type="RefSeq" id="YP_010002601.1">
    <property type="nucleotide sequence ID" value="NC_053246.1"/>
</dbReference>
<dbReference type="Proteomes" id="UP000594820">
    <property type="component" value="Segment"/>
</dbReference>
<gene>
    <name evidence="1" type="primary">40</name>
    <name evidence="1" type="ORF">SEA_LILBEANIE_40</name>
</gene>
<keyword evidence="1" id="KW-0378">Hydrolase</keyword>
<sequence>MRRAYGRKVNHDERSRRYGLVVNPRVELTSRDWPTAGPIIDQGDVGMCVGASLAHLLNVCRTRDGGSQFLGHAEALDLYEDATKIDPFDGEYPPDDTGTDAVSVCKVAQEHGLVRVYNHAFGLRQTLLALQTGPVMAGFTWHEGMEEPDADGRISATGEVLGGHQVVLSGIDTRAETVTVLNSWSADWGRGGRAFLSWEDLRLLLADEGDITIPQPGGTP</sequence>
<protein>
    <submittedName>
        <fullName evidence="1">Cysteine protease</fullName>
    </submittedName>
</protein>
<accession>A0A7T1KSD2</accession>
<dbReference type="GO" id="GO:0001897">
    <property type="term" value="P:symbiont-mediated cytolysis of host cell"/>
    <property type="evidence" value="ECO:0007669"/>
    <property type="project" value="UniProtKB-ARBA"/>
</dbReference>